<keyword evidence="2" id="KW-0472">Membrane</keyword>
<feature type="region of interest" description="Disordered" evidence="1">
    <location>
        <begin position="357"/>
        <end position="386"/>
    </location>
</feature>
<keyword evidence="2" id="KW-1133">Transmembrane helix</keyword>
<comment type="caution">
    <text evidence="3">The sequence shown here is derived from an EMBL/GenBank/DDBJ whole genome shotgun (WGS) entry which is preliminary data.</text>
</comment>
<evidence type="ECO:0000313" key="3">
    <source>
        <dbReference type="EMBL" id="ETO35150.1"/>
    </source>
</evidence>
<dbReference type="EMBL" id="ASPP01001907">
    <property type="protein sequence ID" value="ETO35150.1"/>
    <property type="molecule type" value="Genomic_DNA"/>
</dbReference>
<reference evidence="3 4" key="1">
    <citation type="journal article" date="2013" name="Curr. Biol.">
        <title>The Genome of the Foraminiferan Reticulomyxa filosa.</title>
        <authorList>
            <person name="Glockner G."/>
            <person name="Hulsmann N."/>
            <person name="Schleicher M."/>
            <person name="Noegel A.A."/>
            <person name="Eichinger L."/>
            <person name="Gallinger C."/>
            <person name="Pawlowski J."/>
            <person name="Sierra R."/>
            <person name="Euteneuer U."/>
            <person name="Pillet L."/>
            <person name="Moustafa A."/>
            <person name="Platzer M."/>
            <person name="Groth M."/>
            <person name="Szafranski K."/>
            <person name="Schliwa M."/>
        </authorList>
    </citation>
    <scope>NUCLEOTIDE SEQUENCE [LARGE SCALE GENOMIC DNA]</scope>
</reference>
<evidence type="ECO:0000256" key="2">
    <source>
        <dbReference type="SAM" id="Phobius"/>
    </source>
</evidence>
<feature type="transmembrane region" description="Helical" evidence="2">
    <location>
        <begin position="238"/>
        <end position="258"/>
    </location>
</feature>
<keyword evidence="2" id="KW-0812">Transmembrane</keyword>
<accession>X6P9D6</accession>
<evidence type="ECO:0000313" key="4">
    <source>
        <dbReference type="Proteomes" id="UP000023152"/>
    </source>
</evidence>
<name>X6P9D6_RETFI</name>
<protein>
    <submittedName>
        <fullName evidence="3">Uncharacterized protein</fullName>
    </submittedName>
</protein>
<proteinExistence type="predicted"/>
<sequence length="386" mass="44400">MTRKRGKQNKANNKKQFAKATCFSITKKKLFQKILSRLSNKASINAEGSKNRPAIRITANSNHSKTIANGLSLLCLMTLYMSRTIESFCHPSNTLNNFTSKKKKVKILLTYFFLNNINRRLFSKNYVGLTHLYVGDDPVSNFYKKRGVCEKNENEYTKQKQQRQYFIRQMEDLETGHSLQHQPTMIEMPKSMLDKIQDTIEAEEEEDDDDGMTTATEATETELKSDDDFDITSVGKHIYMYINIIYVHVICVCTFINVQNVCTRFLQYMCQHIIIIWSNDIEENNQGGTRNYHIVDSKLNTNIRRNKPRSHTDATPEQMKGRIFGANIIPTSSTMLSEEYVDNHRLLVDEEEEDLNTANLPPLDLTPAKSLPTESIQADVTSKEIP</sequence>
<feature type="non-terminal residue" evidence="3">
    <location>
        <position position="386"/>
    </location>
</feature>
<dbReference type="Proteomes" id="UP000023152">
    <property type="component" value="Unassembled WGS sequence"/>
</dbReference>
<evidence type="ECO:0000256" key="1">
    <source>
        <dbReference type="SAM" id="MobiDB-lite"/>
    </source>
</evidence>
<dbReference type="AlphaFoldDB" id="X6P9D6"/>
<organism evidence="3 4">
    <name type="scientific">Reticulomyxa filosa</name>
    <dbReference type="NCBI Taxonomy" id="46433"/>
    <lineage>
        <taxon>Eukaryota</taxon>
        <taxon>Sar</taxon>
        <taxon>Rhizaria</taxon>
        <taxon>Retaria</taxon>
        <taxon>Foraminifera</taxon>
        <taxon>Monothalamids</taxon>
        <taxon>Reticulomyxidae</taxon>
        <taxon>Reticulomyxa</taxon>
    </lineage>
</organism>
<gene>
    <name evidence="3" type="ORF">RFI_01924</name>
</gene>
<keyword evidence="4" id="KW-1185">Reference proteome</keyword>